<proteinExistence type="predicted"/>
<evidence type="ECO:0000313" key="2">
    <source>
        <dbReference type="Proteomes" id="UP000011115"/>
    </source>
</evidence>
<keyword evidence="2" id="KW-1185">Reference proteome</keyword>
<organism evidence="1 2">
    <name type="scientific">Solanum tuberosum</name>
    <name type="common">Potato</name>
    <dbReference type="NCBI Taxonomy" id="4113"/>
    <lineage>
        <taxon>Eukaryota</taxon>
        <taxon>Viridiplantae</taxon>
        <taxon>Streptophyta</taxon>
        <taxon>Embryophyta</taxon>
        <taxon>Tracheophyta</taxon>
        <taxon>Spermatophyta</taxon>
        <taxon>Magnoliopsida</taxon>
        <taxon>eudicotyledons</taxon>
        <taxon>Gunneridae</taxon>
        <taxon>Pentapetalae</taxon>
        <taxon>asterids</taxon>
        <taxon>lamiids</taxon>
        <taxon>Solanales</taxon>
        <taxon>Solanaceae</taxon>
        <taxon>Solanoideae</taxon>
        <taxon>Solaneae</taxon>
        <taxon>Solanum</taxon>
    </lineage>
</organism>
<dbReference type="AlphaFoldDB" id="M1DTU4"/>
<protein>
    <submittedName>
        <fullName evidence="1">Uncharacterized protein</fullName>
    </submittedName>
</protein>
<dbReference type="Proteomes" id="UP000011115">
    <property type="component" value="Unassembled WGS sequence"/>
</dbReference>
<accession>M1DTU4</accession>
<name>M1DTU4_SOLTU</name>
<reference evidence="2" key="1">
    <citation type="journal article" date="2011" name="Nature">
        <title>Genome sequence and analysis of the tuber crop potato.</title>
        <authorList>
            <consortium name="The Potato Genome Sequencing Consortium"/>
        </authorList>
    </citation>
    <scope>NUCLEOTIDE SEQUENCE [LARGE SCALE GENOMIC DNA]</scope>
    <source>
        <strain evidence="2">cv. DM1-3 516 R44</strain>
    </source>
</reference>
<reference evidence="1" key="2">
    <citation type="submission" date="2015-06" db="UniProtKB">
        <authorList>
            <consortium name="EnsemblPlants"/>
        </authorList>
    </citation>
    <scope>IDENTIFICATION</scope>
    <source>
        <strain evidence="1">DM1-3 516 R44</strain>
    </source>
</reference>
<dbReference type="PaxDb" id="4113-PGSC0003DMT400094298"/>
<dbReference type="HOGENOM" id="CLU_149638_0_0_1"/>
<dbReference type="Gramene" id="PGSC0003DMT400094298">
    <property type="protein sequence ID" value="PGSC0003DMT400094298"/>
    <property type="gene ID" value="PGSC0003DMG400043869"/>
</dbReference>
<sequence>MGELSRARPILLASRRSVSDVYCSLGYSLDGYSNFQRSGGQWVMRRMSFVLAEWAAFSCISLDQLAILEPSPKGFGESLKCPSARRIEHILHLLLLALLGLPQSKLSSKHGVAQQGAPSRCICSHARYETPSLASIHAKQSPFL</sequence>
<dbReference type="InParanoid" id="M1DTU4"/>
<evidence type="ECO:0000313" key="1">
    <source>
        <dbReference type="EnsemblPlants" id="PGSC0003DMT400094298"/>
    </source>
</evidence>
<dbReference type="EnsemblPlants" id="PGSC0003DMT400094298">
    <property type="protein sequence ID" value="PGSC0003DMT400094298"/>
    <property type="gene ID" value="PGSC0003DMG400043869"/>
</dbReference>